<dbReference type="Proteomes" id="UP000305888">
    <property type="component" value="Plasmid pD4M1D"/>
</dbReference>
<dbReference type="GO" id="GO:0071973">
    <property type="term" value="P:bacterial-type flagellum-dependent cell motility"/>
    <property type="evidence" value="ECO:0007669"/>
    <property type="project" value="InterPro"/>
</dbReference>
<name>A0A5B8G2B9_9RHOB</name>
<dbReference type="GO" id="GO:0005886">
    <property type="term" value="C:plasma membrane"/>
    <property type="evidence" value="ECO:0007669"/>
    <property type="project" value="UniProtKB-SubCell"/>
</dbReference>
<dbReference type="InterPro" id="IPR051469">
    <property type="entry name" value="FliN/MopA/SpaO"/>
</dbReference>
<comment type="subcellular location">
    <subcellularLocation>
        <location evidence="1">Cell membrane</location>
        <topology evidence="1">Peripheral membrane protein</topology>
        <orientation evidence="1">Cytoplasmic side</orientation>
    </subcellularLocation>
</comment>
<dbReference type="InterPro" id="IPR036429">
    <property type="entry name" value="SpoA-like_sf"/>
</dbReference>
<dbReference type="KEGG" id="ppru:FDP22_23060"/>
<evidence type="ECO:0000256" key="3">
    <source>
        <dbReference type="ARBA" id="ARBA00021897"/>
    </source>
</evidence>
<keyword evidence="10" id="KW-0614">Plasmid</keyword>
<dbReference type="SUPFAM" id="SSF101801">
    <property type="entry name" value="Surface presentation of antigens (SPOA)"/>
    <property type="match status" value="1"/>
</dbReference>
<keyword evidence="11" id="KW-1185">Reference proteome</keyword>
<keyword evidence="10" id="KW-0969">Cilium</keyword>
<dbReference type="InterPro" id="IPR001172">
    <property type="entry name" value="FliN_T3SS_HrcQb"/>
</dbReference>
<proteinExistence type="inferred from homology"/>
<keyword evidence="4" id="KW-1003">Cell membrane</keyword>
<protein>
    <recommendedName>
        <fullName evidence="3">Flagellar motor switch protein FliN</fullName>
    </recommendedName>
</protein>
<dbReference type="PANTHER" id="PTHR43484:SF1">
    <property type="entry name" value="FLAGELLAR MOTOR SWITCH PROTEIN FLIN"/>
    <property type="match status" value="1"/>
</dbReference>
<dbReference type="Gene3D" id="2.30.330.10">
    <property type="entry name" value="SpoA-like"/>
    <property type="match status" value="1"/>
</dbReference>
<dbReference type="GO" id="GO:0009425">
    <property type="term" value="C:bacterial-type flagellum basal body"/>
    <property type="evidence" value="ECO:0007669"/>
    <property type="project" value="InterPro"/>
</dbReference>
<dbReference type="EMBL" id="CP040822">
    <property type="protein sequence ID" value="QDL94755.1"/>
    <property type="molecule type" value="Genomic_DNA"/>
</dbReference>
<dbReference type="RefSeq" id="WP_138578652.1">
    <property type="nucleotide sequence ID" value="NZ_CP040822.1"/>
</dbReference>
<sequence>MDDQDDLTPDAGVPAKTTEPAQNRRRSSAVLGVPIEVIISVGKARPLVSELVNLRRDSVLPLDSKIEDPVEIYIGERLIARGELQEMDGDSGRLGVRLTEIEDLSNGI</sequence>
<feature type="region of interest" description="Disordered" evidence="8">
    <location>
        <begin position="1"/>
        <end position="26"/>
    </location>
</feature>
<dbReference type="GO" id="GO:0003774">
    <property type="term" value="F:cytoskeletal motor activity"/>
    <property type="evidence" value="ECO:0007669"/>
    <property type="project" value="InterPro"/>
</dbReference>
<evidence type="ECO:0000256" key="5">
    <source>
        <dbReference type="ARBA" id="ARBA00022500"/>
    </source>
</evidence>
<evidence type="ECO:0000256" key="7">
    <source>
        <dbReference type="ARBA" id="ARBA00023136"/>
    </source>
</evidence>
<feature type="domain" description="Flagellar motor switch protein FliN-like C-terminal" evidence="9">
    <location>
        <begin position="30"/>
        <end position="101"/>
    </location>
</feature>
<keyword evidence="7" id="KW-0472">Membrane</keyword>
<gene>
    <name evidence="10" type="ORF">FDP22_23060</name>
</gene>
<keyword evidence="6" id="KW-0283">Flagellar rotation</keyword>
<evidence type="ECO:0000313" key="10">
    <source>
        <dbReference type="EMBL" id="QDL94755.1"/>
    </source>
</evidence>
<dbReference type="AlphaFoldDB" id="A0A5B8G2B9"/>
<dbReference type="OrthoDB" id="9790303at2"/>
<evidence type="ECO:0000256" key="4">
    <source>
        <dbReference type="ARBA" id="ARBA00022475"/>
    </source>
</evidence>
<dbReference type="InterPro" id="IPR001543">
    <property type="entry name" value="FliN-like_C"/>
</dbReference>
<evidence type="ECO:0000313" key="11">
    <source>
        <dbReference type="Proteomes" id="UP000305888"/>
    </source>
</evidence>
<keyword evidence="5" id="KW-0145">Chemotaxis</keyword>
<keyword evidence="10" id="KW-0282">Flagellum</keyword>
<dbReference type="PANTHER" id="PTHR43484">
    <property type="match status" value="1"/>
</dbReference>
<dbReference type="Pfam" id="PF01052">
    <property type="entry name" value="FliMN_C"/>
    <property type="match status" value="1"/>
</dbReference>
<evidence type="ECO:0000256" key="8">
    <source>
        <dbReference type="SAM" id="MobiDB-lite"/>
    </source>
</evidence>
<evidence type="ECO:0000256" key="1">
    <source>
        <dbReference type="ARBA" id="ARBA00004413"/>
    </source>
</evidence>
<reference evidence="10 11" key="1">
    <citation type="submission" date="2019-06" db="EMBL/GenBank/DDBJ databases">
        <title>Genome sequence of Rhodobacteraceae bacterium D4M1.</title>
        <authorList>
            <person name="Cao J."/>
        </authorList>
    </citation>
    <scope>NUCLEOTIDE SEQUENCE [LARGE SCALE GENOMIC DNA]</scope>
    <source>
        <strain evidence="10 11">D4M1</strain>
        <plasmid evidence="11">pd4m1d</plasmid>
    </source>
</reference>
<comment type="similarity">
    <text evidence="2">Belongs to the FliN/MopA/SpaO family.</text>
</comment>
<organism evidence="10 11">
    <name type="scientific">Paroceanicella profunda</name>
    <dbReference type="NCBI Taxonomy" id="2579971"/>
    <lineage>
        <taxon>Bacteria</taxon>
        <taxon>Pseudomonadati</taxon>
        <taxon>Pseudomonadota</taxon>
        <taxon>Alphaproteobacteria</taxon>
        <taxon>Rhodobacterales</taxon>
        <taxon>Paracoccaceae</taxon>
        <taxon>Paroceanicella</taxon>
    </lineage>
</organism>
<accession>A0A5B8G2B9</accession>
<geneLocation type="plasmid" evidence="11">
    <name>pd4m1d</name>
</geneLocation>
<keyword evidence="10" id="KW-0966">Cell projection</keyword>
<dbReference type="PRINTS" id="PR00956">
    <property type="entry name" value="FLGMOTORFLIN"/>
</dbReference>
<evidence type="ECO:0000256" key="2">
    <source>
        <dbReference type="ARBA" id="ARBA00009226"/>
    </source>
</evidence>
<dbReference type="GO" id="GO:0006935">
    <property type="term" value="P:chemotaxis"/>
    <property type="evidence" value="ECO:0007669"/>
    <property type="project" value="UniProtKB-KW"/>
</dbReference>
<evidence type="ECO:0000259" key="9">
    <source>
        <dbReference type="Pfam" id="PF01052"/>
    </source>
</evidence>
<evidence type="ECO:0000256" key="6">
    <source>
        <dbReference type="ARBA" id="ARBA00022779"/>
    </source>
</evidence>